<dbReference type="PANTHER" id="PTHR13800:SF1">
    <property type="entry name" value="TRANSIENT RECEPTOR POTENTIAL CATION CHANNEL TRPM"/>
    <property type="match status" value="1"/>
</dbReference>
<keyword evidence="2" id="KW-1133">Transmembrane helix</keyword>
<sequence length="136" mass="15998">MPSKAYESLSRKTAEWAGHSIIDMAALCQNRNFVAHSCCQKWLTNKFMGNIKIRELSWGFVTFPVYIKVILCAFLVFPMYLWVRFKDTLAQEFIGADEYEESDPFHTSQETKERRRSIPQEESGRTHLLKYHYPPL</sequence>
<dbReference type="EMBL" id="KK121040">
    <property type="protein sequence ID" value="KFM79623.1"/>
    <property type="molecule type" value="Genomic_DNA"/>
</dbReference>
<evidence type="ECO:0000256" key="2">
    <source>
        <dbReference type="SAM" id="Phobius"/>
    </source>
</evidence>
<dbReference type="GO" id="GO:0005261">
    <property type="term" value="F:monoatomic cation channel activity"/>
    <property type="evidence" value="ECO:0007669"/>
    <property type="project" value="TreeGrafter"/>
</dbReference>
<evidence type="ECO:0000256" key="1">
    <source>
        <dbReference type="SAM" id="MobiDB-lite"/>
    </source>
</evidence>
<proteinExistence type="predicted"/>
<keyword evidence="4" id="KW-1185">Reference proteome</keyword>
<dbReference type="OrthoDB" id="6415622at2759"/>
<gene>
    <name evidence="3" type="ORF">X975_22823</name>
</gene>
<dbReference type="GO" id="GO:0030001">
    <property type="term" value="P:metal ion transport"/>
    <property type="evidence" value="ECO:0007669"/>
    <property type="project" value="TreeGrafter"/>
</dbReference>
<feature type="transmembrane region" description="Helical" evidence="2">
    <location>
        <begin position="65"/>
        <end position="83"/>
    </location>
</feature>
<dbReference type="AlphaFoldDB" id="A0A087UQI4"/>
<evidence type="ECO:0000313" key="4">
    <source>
        <dbReference type="Proteomes" id="UP000054359"/>
    </source>
</evidence>
<organism evidence="3 4">
    <name type="scientific">Stegodyphus mimosarum</name>
    <name type="common">African social velvet spider</name>
    <dbReference type="NCBI Taxonomy" id="407821"/>
    <lineage>
        <taxon>Eukaryota</taxon>
        <taxon>Metazoa</taxon>
        <taxon>Ecdysozoa</taxon>
        <taxon>Arthropoda</taxon>
        <taxon>Chelicerata</taxon>
        <taxon>Arachnida</taxon>
        <taxon>Araneae</taxon>
        <taxon>Araneomorphae</taxon>
        <taxon>Entelegynae</taxon>
        <taxon>Eresoidea</taxon>
        <taxon>Eresidae</taxon>
        <taxon>Stegodyphus</taxon>
    </lineage>
</organism>
<dbReference type="PANTHER" id="PTHR13800">
    <property type="entry name" value="TRANSIENT RECEPTOR POTENTIAL CATION CHANNEL, SUBFAMILY M, MEMBER 6"/>
    <property type="match status" value="1"/>
</dbReference>
<reference evidence="3 4" key="1">
    <citation type="submission" date="2013-11" db="EMBL/GenBank/DDBJ databases">
        <title>Genome sequencing of Stegodyphus mimosarum.</title>
        <authorList>
            <person name="Bechsgaard J."/>
        </authorList>
    </citation>
    <scope>NUCLEOTIDE SEQUENCE [LARGE SCALE GENOMIC DNA]</scope>
</reference>
<protein>
    <submittedName>
        <fullName evidence="3">Protein ced-11</fullName>
    </submittedName>
</protein>
<keyword evidence="2" id="KW-0812">Transmembrane</keyword>
<feature type="compositionally biased region" description="Basic and acidic residues" evidence="1">
    <location>
        <begin position="109"/>
        <end position="124"/>
    </location>
</feature>
<feature type="non-terminal residue" evidence="3">
    <location>
        <position position="136"/>
    </location>
</feature>
<dbReference type="STRING" id="407821.A0A087UQI4"/>
<dbReference type="GO" id="GO:0005886">
    <property type="term" value="C:plasma membrane"/>
    <property type="evidence" value="ECO:0007669"/>
    <property type="project" value="TreeGrafter"/>
</dbReference>
<feature type="region of interest" description="Disordered" evidence="1">
    <location>
        <begin position="101"/>
        <end position="124"/>
    </location>
</feature>
<dbReference type="InterPro" id="IPR050927">
    <property type="entry name" value="TRPM"/>
</dbReference>
<dbReference type="Proteomes" id="UP000054359">
    <property type="component" value="Unassembled WGS sequence"/>
</dbReference>
<keyword evidence="2" id="KW-0472">Membrane</keyword>
<name>A0A087UQI4_STEMI</name>
<accession>A0A087UQI4</accession>
<evidence type="ECO:0000313" key="3">
    <source>
        <dbReference type="EMBL" id="KFM79623.1"/>
    </source>
</evidence>